<sequence>MPNWTKYVPTEWPPPADVIPKEPEEGDYPTRREYGEAVYLRSRVMKQWRKNYGLAQRTTEPRADTAGIDTREQLAARRKRGKDRLGWTRRRRKGGGKRLPYVVTGNIIHPNNVVPSTQ</sequence>
<organism evidence="3 5">
    <name type="scientific">Peronospora farinosa</name>
    <dbReference type="NCBI Taxonomy" id="134698"/>
    <lineage>
        <taxon>Eukaryota</taxon>
        <taxon>Sar</taxon>
        <taxon>Stramenopiles</taxon>
        <taxon>Oomycota</taxon>
        <taxon>Peronosporomycetes</taxon>
        <taxon>Peronosporales</taxon>
        <taxon>Peronosporaceae</taxon>
        <taxon>Peronospora</taxon>
    </lineage>
</organism>
<gene>
    <name evidence="2" type="ORF">PFR001_LOCUS6492</name>
    <name evidence="3" type="ORF">PFR002_LOCUS6385</name>
</gene>
<evidence type="ECO:0000256" key="1">
    <source>
        <dbReference type="SAM" id="MobiDB-lite"/>
    </source>
</evidence>
<name>A0AAV0U342_9STRA</name>
<reference evidence="2 4" key="1">
    <citation type="submission" date="2021-11" db="EMBL/GenBank/DDBJ databases">
        <authorList>
            <person name="Islam A."/>
            <person name="Islam S."/>
            <person name="Flora M.S."/>
            <person name="Rahman M."/>
            <person name="Ziaur R.M."/>
            <person name="Epstein J.H."/>
            <person name="Hassan M."/>
            <person name="Klassen M."/>
            <person name="Woodard K."/>
            <person name="Webb A."/>
            <person name="Webby R.J."/>
            <person name="El Zowalaty M.E."/>
        </authorList>
    </citation>
    <scope>NUCLEOTIDE SEQUENCE [LARGE SCALE GENOMIC DNA]</scope>
    <source>
        <strain evidence="2">Pf1</strain>
    </source>
</reference>
<evidence type="ECO:0000313" key="2">
    <source>
        <dbReference type="EMBL" id="CAH0491216.1"/>
    </source>
</evidence>
<proteinExistence type="predicted"/>
<dbReference type="EMBL" id="CANTFK010000842">
    <property type="protein sequence ID" value="CAI5730783.1"/>
    <property type="molecule type" value="Genomic_DNA"/>
</dbReference>
<dbReference type="Proteomes" id="UP001159659">
    <property type="component" value="Unassembled WGS sequence"/>
</dbReference>
<dbReference type="EMBL" id="CAKLBC010001327">
    <property type="protein sequence ID" value="CAH0491216.1"/>
    <property type="molecule type" value="Genomic_DNA"/>
</dbReference>
<keyword evidence="4" id="KW-1185">Reference proteome</keyword>
<accession>A0AAV0U342</accession>
<comment type="caution">
    <text evidence="3">The sequence shown here is derived from an EMBL/GenBank/DDBJ whole genome shotgun (WGS) entry which is preliminary data.</text>
</comment>
<evidence type="ECO:0000313" key="4">
    <source>
        <dbReference type="Proteomes" id="UP001157938"/>
    </source>
</evidence>
<protein>
    <submittedName>
        <fullName evidence="3">Uncharacterized protein</fullName>
    </submittedName>
</protein>
<reference evidence="3" key="2">
    <citation type="submission" date="2022-12" db="EMBL/GenBank/DDBJ databases">
        <authorList>
            <person name="Webb A."/>
        </authorList>
    </citation>
    <scope>NUCLEOTIDE SEQUENCE</scope>
    <source>
        <strain evidence="3">Pf2</strain>
    </source>
</reference>
<feature type="compositionally biased region" description="Basic residues" evidence="1">
    <location>
        <begin position="76"/>
        <end position="96"/>
    </location>
</feature>
<evidence type="ECO:0000313" key="5">
    <source>
        <dbReference type="Proteomes" id="UP001159659"/>
    </source>
</evidence>
<dbReference type="Proteomes" id="UP001157938">
    <property type="component" value="Unassembled WGS sequence"/>
</dbReference>
<feature type="region of interest" description="Disordered" evidence="1">
    <location>
        <begin position="76"/>
        <end position="98"/>
    </location>
</feature>
<dbReference type="AlphaFoldDB" id="A0AAV0U342"/>
<evidence type="ECO:0000313" key="3">
    <source>
        <dbReference type="EMBL" id="CAI5730783.1"/>
    </source>
</evidence>